<evidence type="ECO:0000313" key="1">
    <source>
        <dbReference type="EMBL" id="HFN01071.1"/>
    </source>
</evidence>
<gene>
    <name evidence="1" type="ORF">ENR64_25615</name>
</gene>
<evidence type="ECO:0008006" key="2">
    <source>
        <dbReference type="Google" id="ProtNLM"/>
    </source>
</evidence>
<proteinExistence type="predicted"/>
<dbReference type="EMBL" id="DSRU01000366">
    <property type="protein sequence ID" value="HFN01071.1"/>
    <property type="molecule type" value="Genomic_DNA"/>
</dbReference>
<protein>
    <recommendedName>
        <fullName evidence="2">Glutathione S-transferase</fullName>
    </recommendedName>
</protein>
<comment type="caution">
    <text evidence="1">The sequence shown here is derived from an EMBL/GenBank/DDBJ whole genome shotgun (WGS) entry which is preliminary data.</text>
</comment>
<accession>A0A7C3KIA3</accession>
<organism evidence="1">
    <name type="scientific">Oscillatoriales cyanobacterium SpSt-418</name>
    <dbReference type="NCBI Taxonomy" id="2282169"/>
    <lineage>
        <taxon>Bacteria</taxon>
        <taxon>Bacillati</taxon>
        <taxon>Cyanobacteriota</taxon>
        <taxon>Cyanophyceae</taxon>
        <taxon>Oscillatoriophycideae</taxon>
        <taxon>Oscillatoriales</taxon>
    </lineage>
</organism>
<dbReference type="AlphaFoldDB" id="A0A7C3KIA3"/>
<name>A0A7C3KIA3_9CYAN</name>
<sequence>MLLGSLALWIAQPQLAQALPPADDLPEEVLRTEIITGARSPIDGKPVTAAEYAELQRQLRSLPPELQQQVPDNYRELITLLRLRKFIKTVLPFIPIR</sequence>
<reference evidence="1" key="1">
    <citation type="journal article" date="2020" name="mSystems">
        <title>Genome- and Community-Level Interaction Insights into Carbon Utilization and Element Cycling Functions of Hydrothermarchaeota in Hydrothermal Sediment.</title>
        <authorList>
            <person name="Zhou Z."/>
            <person name="Liu Y."/>
            <person name="Xu W."/>
            <person name="Pan J."/>
            <person name="Luo Z.H."/>
            <person name="Li M."/>
        </authorList>
    </citation>
    <scope>NUCLEOTIDE SEQUENCE [LARGE SCALE GENOMIC DNA]</scope>
    <source>
        <strain evidence="1">SpSt-418</strain>
    </source>
</reference>